<dbReference type="STRING" id="645133.E3QIE5"/>
<sequence>MSLYRPPRELKDLKIGILPEIFITIAEHLGKELETNRPRGSANNGGAHIDDWDDASNDDMLRDLTNGDGGKYMYPTSSMLKASMVSRFYREKIILIALRWDAESENPRALYHAAANNHINLVGQALMQEKARPDYVPSGLALPRLTPLMVAASKGYLEVVELLLDNGADAAHEFYSSGSGNLRSAGLFSESNDSMLEDPEEVGAVDMVTPVHCAMSAISNAEAITERILARVPAIFFAKVADPNAKLLAFAVAADLIGVIDLLVHHNADFNHGGTTVHSLSIPVLHHAISGRMVSKLLQRGANLHTPLAVGLNALHAVCLRSTDCHTAIEELVSRGVAVNDATAGGAQRGTLVYAHPHLRERTPQTALNFACRRINLPHIKSLMNLGANPLGVASTAPQCQDLENGEFYMVTPFHSLFLPDDLSDNLITGKETTLRESLYGAVQTLLAHTLGRRALSLRQNVGFDTQDEGCKISQTFWVDRSVLDVEEYGEFTPFQLFFMQPLVDDERIPAAMLGADNQAIRQQMNEITEPYGATPLLSLLSHRFDNRIGDGSFYRPKLVEWLLKNGADPNIADREGFTPLHYAVFWLDEQAVNMLLAFGARIENRPASLPTPLEVALGRVYRDVHMQHDRHDSIWKQMVRLVERNGENWMRDKLGVHSCIERWRPGGLLPVCALPGFEIRFKRVLLWDNERYVADQNAGIHEELRERGVEVVLREQALGRKKHIFETLVQASGTLPLAGPECIEHVGTVKKYRYSVLDWAVATGQDEHFLGRLLQLGGRGLSGSQFPRFSYWTFAYHQSKTCWKYFKEVLCPSWGV</sequence>
<dbReference type="SUPFAM" id="SSF48403">
    <property type="entry name" value="Ankyrin repeat"/>
    <property type="match status" value="1"/>
</dbReference>
<dbReference type="GO" id="GO:0016567">
    <property type="term" value="P:protein ubiquitination"/>
    <property type="evidence" value="ECO:0007669"/>
    <property type="project" value="TreeGrafter"/>
</dbReference>
<dbReference type="Gene3D" id="1.25.40.20">
    <property type="entry name" value="Ankyrin repeat-containing domain"/>
    <property type="match status" value="3"/>
</dbReference>
<proteinExistence type="inferred from homology"/>
<accession>E3QIE5</accession>
<keyword evidence="3 4" id="KW-0040">ANK repeat</keyword>
<dbReference type="PROSITE" id="PS50088">
    <property type="entry name" value="ANK_REPEAT"/>
    <property type="match status" value="2"/>
</dbReference>
<keyword evidence="6" id="KW-1185">Reference proteome</keyword>
<name>E3QIE5_COLGM</name>
<evidence type="ECO:0000256" key="2">
    <source>
        <dbReference type="ARBA" id="ARBA00022737"/>
    </source>
</evidence>
<dbReference type="PANTHER" id="PTHR24136:SF15">
    <property type="entry name" value="ANK_REP_REGION DOMAIN-CONTAINING PROTEIN"/>
    <property type="match status" value="1"/>
</dbReference>
<dbReference type="Pfam" id="PF12796">
    <property type="entry name" value="Ank_2"/>
    <property type="match status" value="1"/>
</dbReference>
<dbReference type="InterPro" id="IPR036770">
    <property type="entry name" value="Ankyrin_rpt-contain_sf"/>
</dbReference>
<dbReference type="GO" id="GO:0045732">
    <property type="term" value="P:positive regulation of protein catabolic process"/>
    <property type="evidence" value="ECO:0007669"/>
    <property type="project" value="TreeGrafter"/>
</dbReference>
<dbReference type="PANTHER" id="PTHR24136">
    <property type="entry name" value="SOWAH (DROSOPHILA) HOMOLOG"/>
    <property type="match status" value="1"/>
</dbReference>
<protein>
    <recommendedName>
        <fullName evidence="7">Ankyrin repeat protein</fullName>
    </recommendedName>
</protein>
<evidence type="ECO:0000313" key="5">
    <source>
        <dbReference type="EMBL" id="EFQ30555.1"/>
    </source>
</evidence>
<evidence type="ECO:0008006" key="7">
    <source>
        <dbReference type="Google" id="ProtNLM"/>
    </source>
</evidence>
<dbReference type="PROSITE" id="PS50297">
    <property type="entry name" value="ANK_REP_REGION"/>
    <property type="match status" value="2"/>
</dbReference>
<keyword evidence="2" id="KW-0677">Repeat</keyword>
<evidence type="ECO:0000313" key="6">
    <source>
        <dbReference type="Proteomes" id="UP000008782"/>
    </source>
</evidence>
<evidence type="ECO:0000256" key="3">
    <source>
        <dbReference type="ARBA" id="ARBA00023043"/>
    </source>
</evidence>
<evidence type="ECO:0000256" key="4">
    <source>
        <dbReference type="PROSITE-ProRule" id="PRU00023"/>
    </source>
</evidence>
<feature type="repeat" description="ANK" evidence="4">
    <location>
        <begin position="143"/>
        <end position="169"/>
    </location>
</feature>
<dbReference type="VEuPathDB" id="FungiDB:GLRG_05699"/>
<organism evidence="6">
    <name type="scientific">Colletotrichum graminicola (strain M1.001 / M2 / FGSC 10212)</name>
    <name type="common">Maize anthracnose fungus</name>
    <name type="synonym">Glomerella graminicola</name>
    <dbReference type="NCBI Taxonomy" id="645133"/>
    <lineage>
        <taxon>Eukaryota</taxon>
        <taxon>Fungi</taxon>
        <taxon>Dikarya</taxon>
        <taxon>Ascomycota</taxon>
        <taxon>Pezizomycotina</taxon>
        <taxon>Sordariomycetes</taxon>
        <taxon>Hypocreomycetidae</taxon>
        <taxon>Glomerellales</taxon>
        <taxon>Glomerellaceae</taxon>
        <taxon>Colletotrichum</taxon>
        <taxon>Colletotrichum graminicola species complex</taxon>
    </lineage>
</organism>
<dbReference type="SMART" id="SM00248">
    <property type="entry name" value="ANK"/>
    <property type="match status" value="10"/>
</dbReference>
<dbReference type="Pfam" id="PF13637">
    <property type="entry name" value="Ank_4"/>
    <property type="match status" value="1"/>
</dbReference>
<dbReference type="EMBL" id="GG697350">
    <property type="protein sequence ID" value="EFQ30555.1"/>
    <property type="molecule type" value="Genomic_DNA"/>
</dbReference>
<dbReference type="OrthoDB" id="341259at2759"/>
<dbReference type="Proteomes" id="UP000008782">
    <property type="component" value="Unassembled WGS sequence"/>
</dbReference>
<evidence type="ECO:0000256" key="1">
    <source>
        <dbReference type="ARBA" id="ARBA00005949"/>
    </source>
</evidence>
<feature type="repeat" description="ANK" evidence="4">
    <location>
        <begin position="576"/>
        <end position="608"/>
    </location>
</feature>
<comment type="similarity">
    <text evidence="1">Belongs to the ankyrin SOCS box (ASB) family.</text>
</comment>
<dbReference type="eggNOG" id="ENOG502RNRB">
    <property type="taxonomic scope" value="Eukaryota"/>
</dbReference>
<reference evidence="6" key="1">
    <citation type="journal article" date="2012" name="Nat. Genet.">
        <title>Lifestyle transitions in plant pathogenic Colletotrichum fungi deciphered by genome and transcriptome analyses.</title>
        <authorList>
            <person name="O'Connell R.J."/>
            <person name="Thon M.R."/>
            <person name="Hacquard S."/>
            <person name="Amyotte S.G."/>
            <person name="Kleemann J."/>
            <person name="Torres M.F."/>
            <person name="Damm U."/>
            <person name="Buiate E.A."/>
            <person name="Epstein L."/>
            <person name="Alkan N."/>
            <person name="Altmueller J."/>
            <person name="Alvarado-Balderrama L."/>
            <person name="Bauser C.A."/>
            <person name="Becker C."/>
            <person name="Birren B.W."/>
            <person name="Chen Z."/>
            <person name="Choi J."/>
            <person name="Crouch J.A."/>
            <person name="Duvick J.P."/>
            <person name="Farman M.A."/>
            <person name="Gan P."/>
            <person name="Heiman D."/>
            <person name="Henrissat B."/>
            <person name="Howard R.J."/>
            <person name="Kabbage M."/>
            <person name="Koch C."/>
            <person name="Kracher B."/>
            <person name="Kubo Y."/>
            <person name="Law A.D."/>
            <person name="Lebrun M.-H."/>
            <person name="Lee Y.-H."/>
            <person name="Miyara I."/>
            <person name="Moore N."/>
            <person name="Neumann U."/>
            <person name="Nordstroem K."/>
            <person name="Panaccione D.G."/>
            <person name="Panstruga R."/>
            <person name="Place M."/>
            <person name="Proctor R.H."/>
            <person name="Prusky D."/>
            <person name="Rech G."/>
            <person name="Reinhardt R."/>
            <person name="Rollins J.A."/>
            <person name="Rounsley S."/>
            <person name="Schardl C.L."/>
            <person name="Schwartz D.C."/>
            <person name="Shenoy N."/>
            <person name="Shirasu K."/>
            <person name="Sikhakolli U.R."/>
            <person name="Stueber K."/>
            <person name="Sukno S.A."/>
            <person name="Sweigard J.A."/>
            <person name="Takano Y."/>
            <person name="Takahara H."/>
            <person name="Trail F."/>
            <person name="van der Does H.C."/>
            <person name="Voll L.M."/>
            <person name="Will I."/>
            <person name="Young S."/>
            <person name="Zeng Q."/>
            <person name="Zhang J."/>
            <person name="Zhou S."/>
            <person name="Dickman M.B."/>
            <person name="Schulze-Lefert P."/>
            <person name="Ver Loren van Themaat E."/>
            <person name="Ma L.-J."/>
            <person name="Vaillancourt L.J."/>
        </authorList>
    </citation>
    <scope>NUCLEOTIDE SEQUENCE [LARGE SCALE GENOMIC DNA]</scope>
    <source>
        <strain evidence="6">M1.001 / M2 / FGSC 10212</strain>
    </source>
</reference>
<dbReference type="GeneID" id="24411064"/>
<dbReference type="RefSeq" id="XP_008094575.1">
    <property type="nucleotide sequence ID" value="XM_008096384.1"/>
</dbReference>
<dbReference type="InterPro" id="IPR051573">
    <property type="entry name" value="Ankyrin-SOCS_box_domain"/>
</dbReference>
<dbReference type="InterPro" id="IPR002110">
    <property type="entry name" value="Ankyrin_rpt"/>
</dbReference>
<gene>
    <name evidence="5" type="ORF">GLRG_05699</name>
</gene>
<dbReference type="AlphaFoldDB" id="E3QIE5"/>
<dbReference type="HOGENOM" id="CLU_355642_0_0_1"/>